<dbReference type="CDD" id="cd17546">
    <property type="entry name" value="REC_hyHK_CKI1_RcsC-like"/>
    <property type="match status" value="1"/>
</dbReference>
<dbReference type="InterPro" id="IPR036097">
    <property type="entry name" value="HisK_dim/P_sf"/>
</dbReference>
<dbReference type="Pfam" id="PF00512">
    <property type="entry name" value="HisKA"/>
    <property type="match status" value="1"/>
</dbReference>
<evidence type="ECO:0000256" key="2">
    <source>
        <dbReference type="ARBA" id="ARBA00012438"/>
    </source>
</evidence>
<evidence type="ECO:0000313" key="9">
    <source>
        <dbReference type="Proteomes" id="UP000548978"/>
    </source>
</evidence>
<dbReference type="InterPro" id="IPR003661">
    <property type="entry name" value="HisK_dim/P_dom"/>
</dbReference>
<dbReference type="Gene3D" id="3.30.450.20">
    <property type="entry name" value="PAS domain"/>
    <property type="match status" value="2"/>
</dbReference>
<dbReference type="PANTHER" id="PTHR45339:SF1">
    <property type="entry name" value="HYBRID SIGNAL TRANSDUCTION HISTIDINE KINASE J"/>
    <property type="match status" value="1"/>
</dbReference>
<dbReference type="EC" id="2.7.13.3" evidence="2"/>
<accession>A0A7W9A5N7</accession>
<feature type="modified residue" description="4-aspartylphosphate" evidence="5">
    <location>
        <position position="405"/>
    </location>
</feature>
<dbReference type="PROSITE" id="PS50110">
    <property type="entry name" value="RESPONSE_REGULATORY"/>
    <property type="match status" value="1"/>
</dbReference>
<evidence type="ECO:0000256" key="5">
    <source>
        <dbReference type="PROSITE-ProRule" id="PRU00169"/>
    </source>
</evidence>
<organism evidence="8 9">
    <name type="scientific">Brevundimonas halotolerans</name>
    <dbReference type="NCBI Taxonomy" id="69670"/>
    <lineage>
        <taxon>Bacteria</taxon>
        <taxon>Pseudomonadati</taxon>
        <taxon>Pseudomonadota</taxon>
        <taxon>Alphaproteobacteria</taxon>
        <taxon>Caulobacterales</taxon>
        <taxon>Caulobacteraceae</taxon>
        <taxon>Brevundimonas</taxon>
    </lineage>
</organism>
<feature type="region of interest" description="Disordered" evidence="6">
    <location>
        <begin position="328"/>
        <end position="347"/>
    </location>
</feature>
<dbReference type="EMBL" id="JACIJB010000011">
    <property type="protein sequence ID" value="MBB5661475.1"/>
    <property type="molecule type" value="Genomic_DNA"/>
</dbReference>
<evidence type="ECO:0000256" key="1">
    <source>
        <dbReference type="ARBA" id="ARBA00000085"/>
    </source>
</evidence>
<dbReference type="SUPFAM" id="SSF55785">
    <property type="entry name" value="PYP-like sensor domain (PAS domain)"/>
    <property type="match status" value="1"/>
</dbReference>
<dbReference type="RefSeq" id="WP_123285817.1">
    <property type="nucleotide sequence ID" value="NZ_JACIJB010000011.1"/>
</dbReference>
<feature type="domain" description="Response regulatory" evidence="7">
    <location>
        <begin position="356"/>
        <end position="473"/>
    </location>
</feature>
<comment type="caution">
    <text evidence="8">The sequence shown here is derived from an EMBL/GenBank/DDBJ whole genome shotgun (WGS) entry which is preliminary data.</text>
</comment>
<dbReference type="SUPFAM" id="SSF52172">
    <property type="entry name" value="CheY-like"/>
    <property type="match status" value="1"/>
</dbReference>
<dbReference type="Proteomes" id="UP000548978">
    <property type="component" value="Unassembled WGS sequence"/>
</dbReference>
<dbReference type="OrthoDB" id="7197814at2"/>
<dbReference type="SMART" id="SM00448">
    <property type="entry name" value="REC"/>
    <property type="match status" value="1"/>
</dbReference>
<keyword evidence="4" id="KW-0902">Two-component regulatory system</keyword>
<reference evidence="8 9" key="1">
    <citation type="submission" date="2020-08" db="EMBL/GenBank/DDBJ databases">
        <title>Genomic Encyclopedia of Type Strains, Phase IV (KMG-IV): sequencing the most valuable type-strain genomes for metagenomic binning, comparative biology and taxonomic classification.</title>
        <authorList>
            <person name="Goeker M."/>
        </authorList>
    </citation>
    <scope>NUCLEOTIDE SEQUENCE [LARGE SCALE GENOMIC DNA]</scope>
    <source>
        <strain evidence="8 9">DSM 24448</strain>
    </source>
</reference>
<evidence type="ECO:0000313" key="8">
    <source>
        <dbReference type="EMBL" id="MBB5661475.1"/>
    </source>
</evidence>
<dbReference type="CDD" id="cd00082">
    <property type="entry name" value="HisKA"/>
    <property type="match status" value="1"/>
</dbReference>
<evidence type="ECO:0000256" key="6">
    <source>
        <dbReference type="SAM" id="MobiDB-lite"/>
    </source>
</evidence>
<evidence type="ECO:0000256" key="4">
    <source>
        <dbReference type="ARBA" id="ARBA00023012"/>
    </source>
</evidence>
<dbReference type="GO" id="GO:0000155">
    <property type="term" value="F:phosphorelay sensor kinase activity"/>
    <property type="evidence" value="ECO:0007669"/>
    <property type="project" value="InterPro"/>
</dbReference>
<dbReference type="InterPro" id="IPR001789">
    <property type="entry name" value="Sig_transdc_resp-reg_receiver"/>
</dbReference>
<keyword evidence="9" id="KW-1185">Reference proteome</keyword>
<evidence type="ECO:0000256" key="3">
    <source>
        <dbReference type="ARBA" id="ARBA00022553"/>
    </source>
</evidence>
<proteinExistence type="predicted"/>
<dbReference type="PANTHER" id="PTHR45339">
    <property type="entry name" value="HYBRID SIGNAL TRANSDUCTION HISTIDINE KINASE J"/>
    <property type="match status" value="1"/>
</dbReference>
<dbReference type="SMART" id="SM00388">
    <property type="entry name" value="HisKA"/>
    <property type="match status" value="1"/>
</dbReference>
<name>A0A7W9A5N7_9CAUL</name>
<dbReference type="Pfam" id="PF00072">
    <property type="entry name" value="Response_reg"/>
    <property type="match status" value="1"/>
</dbReference>
<gene>
    <name evidence="8" type="ORF">FHS65_002238</name>
</gene>
<dbReference type="Gene3D" id="1.10.287.130">
    <property type="match status" value="1"/>
</dbReference>
<dbReference type="AlphaFoldDB" id="A0A7W9A5N7"/>
<dbReference type="Gene3D" id="3.40.50.2300">
    <property type="match status" value="1"/>
</dbReference>
<evidence type="ECO:0000259" key="7">
    <source>
        <dbReference type="PROSITE" id="PS50110"/>
    </source>
</evidence>
<dbReference type="InterPro" id="IPR011006">
    <property type="entry name" value="CheY-like_superfamily"/>
</dbReference>
<comment type="catalytic activity">
    <reaction evidence="1">
        <text>ATP + protein L-histidine = ADP + protein N-phospho-L-histidine.</text>
        <dbReference type="EC" id="2.7.13.3"/>
    </reaction>
</comment>
<sequence length="489" mass="52827">MSLTLPALADGAPLTAWDSLRRAVWLFDPDTCFGVYANRTALALWGAADLDELLSRDFSKLSPAVRARTDRLKAVTADGEPVEERWTFYPNGEPLTVQALISTVALDDGRKVLLFEATEADVGVEERRAVEALRHSAGPVGLFDATGAVLFANPGAFSAYGEGVGLIDRFEDRAAGQAVLDTALAERTTAEVHRMVTLKGPRWHHIDCRPVQDPVTGAVSVLLNEHDVTDRVEAEAARAAAEQKVAMAEARQRFLSDMSHELRTPLNAVMGFADVLDRSGLNPDQAAHVARITAAGEALHTVVERMIDLSQRDDWGGAIDMDDLMRPRPAATRPDMPEPAAVDASVEDEGEGRAMVVLYVDDNESNRVLVSTLLTAQGVICETADDGAEGVEAARRGGWDVILMDIQMPVMDGVEATRRIRALGTEVAATPIIALTANTLAEQLELYFAVGMDDCIAKPLNAAEMFDKLFTQASRPWREDWAEASAAAA</sequence>
<keyword evidence="3 5" id="KW-0597">Phosphoprotein</keyword>
<protein>
    <recommendedName>
        <fullName evidence="2">histidine kinase</fullName>
        <ecNumber evidence="2">2.7.13.3</ecNumber>
    </recommendedName>
</protein>
<dbReference type="SUPFAM" id="SSF47384">
    <property type="entry name" value="Homodimeric domain of signal transducing histidine kinase"/>
    <property type="match status" value="1"/>
</dbReference>
<dbReference type="InterPro" id="IPR035965">
    <property type="entry name" value="PAS-like_dom_sf"/>
</dbReference>